<proteinExistence type="predicted"/>
<keyword evidence="3" id="KW-1185">Reference proteome</keyword>
<dbReference type="AlphaFoldDB" id="A0A9P5NYB2"/>
<dbReference type="PANTHER" id="PTHR36223">
    <property type="entry name" value="BETA-LACTAMASE-TYPE TRANSPEPTIDASE FOLD DOMAIN CONTAINING PROTEIN"/>
    <property type="match status" value="1"/>
</dbReference>
<dbReference type="EMBL" id="JADNYJ010000006">
    <property type="protein sequence ID" value="KAF8910508.1"/>
    <property type="molecule type" value="Genomic_DNA"/>
</dbReference>
<gene>
    <name evidence="2" type="ORF">CPB84DRAFT_1222884</name>
</gene>
<feature type="domain" description="DUF7918" evidence="1">
    <location>
        <begin position="9"/>
        <end position="205"/>
    </location>
</feature>
<reference evidence="2" key="1">
    <citation type="submission" date="2020-11" db="EMBL/GenBank/DDBJ databases">
        <authorList>
            <consortium name="DOE Joint Genome Institute"/>
            <person name="Ahrendt S."/>
            <person name="Riley R."/>
            <person name="Andreopoulos W."/>
            <person name="LaButti K."/>
            <person name="Pangilinan J."/>
            <person name="Ruiz-duenas F.J."/>
            <person name="Barrasa J.M."/>
            <person name="Sanchez-Garcia M."/>
            <person name="Camarero S."/>
            <person name="Miyauchi S."/>
            <person name="Serrano A."/>
            <person name="Linde D."/>
            <person name="Babiker R."/>
            <person name="Drula E."/>
            <person name="Ayuso-Fernandez I."/>
            <person name="Pacheco R."/>
            <person name="Padilla G."/>
            <person name="Ferreira P."/>
            <person name="Barriuso J."/>
            <person name="Kellner H."/>
            <person name="Castanera R."/>
            <person name="Alfaro M."/>
            <person name="Ramirez L."/>
            <person name="Pisabarro A.G."/>
            <person name="Kuo A."/>
            <person name="Tritt A."/>
            <person name="Lipzen A."/>
            <person name="He G."/>
            <person name="Yan M."/>
            <person name="Ng V."/>
            <person name="Cullen D."/>
            <person name="Martin F."/>
            <person name="Rosso M.-N."/>
            <person name="Henrissat B."/>
            <person name="Hibbett D."/>
            <person name="Martinez A.T."/>
            <person name="Grigoriev I.V."/>
        </authorList>
    </citation>
    <scope>NUCLEOTIDE SEQUENCE</scope>
    <source>
        <strain evidence="2">AH 44721</strain>
    </source>
</reference>
<evidence type="ECO:0000259" key="1">
    <source>
        <dbReference type="Pfam" id="PF25534"/>
    </source>
</evidence>
<name>A0A9P5NYB2_GYMJU</name>
<evidence type="ECO:0000313" key="2">
    <source>
        <dbReference type="EMBL" id="KAF8910508.1"/>
    </source>
</evidence>
<sequence length="262" mass="29049">MHFSTFSCWIQVDGTPLPEYQVQDSPDGAGVRCWIPSEVGKAFQICCSDSERALTTGSVAIVDGQKCGGNILYSKSDRPRSKYSFTTQKGAVISETSYRPFVFSNCQLVDDDNLLDRPSEIGQIKVVIHEIRIHGREPPRNIALAPLQMHERAKKGIVHGIRLGNEVVEKQNPTKKSSSLRKIATFTFNYRPMGVLVAEGIAPRSEDVRVTTKVMPMPSSNVVDLTLNDDSDKEASCSQKGRIDIELVKQERPDDVVIDLTV</sequence>
<evidence type="ECO:0000313" key="3">
    <source>
        <dbReference type="Proteomes" id="UP000724874"/>
    </source>
</evidence>
<dbReference type="Proteomes" id="UP000724874">
    <property type="component" value="Unassembled WGS sequence"/>
</dbReference>
<dbReference type="OrthoDB" id="3364132at2759"/>
<accession>A0A9P5NYB2</accession>
<comment type="caution">
    <text evidence="2">The sequence shown here is derived from an EMBL/GenBank/DDBJ whole genome shotgun (WGS) entry which is preliminary data.</text>
</comment>
<protein>
    <recommendedName>
        <fullName evidence="1">DUF7918 domain-containing protein</fullName>
    </recommendedName>
</protein>
<dbReference type="PANTHER" id="PTHR36223:SF1">
    <property type="entry name" value="TRANSCRIPTION ELONGATION FACTOR EAF N-TERMINAL DOMAIN-CONTAINING PROTEIN"/>
    <property type="match status" value="1"/>
</dbReference>
<dbReference type="InterPro" id="IPR057678">
    <property type="entry name" value="DUF7918"/>
</dbReference>
<organism evidence="2 3">
    <name type="scientific">Gymnopilus junonius</name>
    <name type="common">Spectacular rustgill mushroom</name>
    <name type="synonym">Gymnopilus spectabilis subsp. junonius</name>
    <dbReference type="NCBI Taxonomy" id="109634"/>
    <lineage>
        <taxon>Eukaryota</taxon>
        <taxon>Fungi</taxon>
        <taxon>Dikarya</taxon>
        <taxon>Basidiomycota</taxon>
        <taxon>Agaricomycotina</taxon>
        <taxon>Agaricomycetes</taxon>
        <taxon>Agaricomycetidae</taxon>
        <taxon>Agaricales</taxon>
        <taxon>Agaricineae</taxon>
        <taxon>Hymenogastraceae</taxon>
        <taxon>Gymnopilus</taxon>
    </lineage>
</organism>
<dbReference type="Pfam" id="PF25534">
    <property type="entry name" value="DUF7918"/>
    <property type="match status" value="1"/>
</dbReference>